<keyword evidence="3" id="KW-1185">Reference proteome</keyword>
<gene>
    <name evidence="2" type="ORF">GCM10023349_16690</name>
</gene>
<organism evidence="2 3">
    <name type="scientific">Nocardioides conyzicola</name>
    <dbReference type="NCBI Taxonomy" id="1651781"/>
    <lineage>
        <taxon>Bacteria</taxon>
        <taxon>Bacillati</taxon>
        <taxon>Actinomycetota</taxon>
        <taxon>Actinomycetes</taxon>
        <taxon>Propionibacteriales</taxon>
        <taxon>Nocardioidaceae</taxon>
        <taxon>Nocardioides</taxon>
    </lineage>
</organism>
<protein>
    <submittedName>
        <fullName evidence="2">Uncharacterized protein</fullName>
    </submittedName>
</protein>
<accession>A0ABP8X682</accession>
<comment type="caution">
    <text evidence="2">The sequence shown here is derived from an EMBL/GenBank/DDBJ whole genome shotgun (WGS) entry which is preliminary data.</text>
</comment>
<evidence type="ECO:0000256" key="1">
    <source>
        <dbReference type="SAM" id="MobiDB-lite"/>
    </source>
</evidence>
<evidence type="ECO:0000313" key="3">
    <source>
        <dbReference type="Proteomes" id="UP001499974"/>
    </source>
</evidence>
<evidence type="ECO:0000313" key="2">
    <source>
        <dbReference type="EMBL" id="GAA4700527.1"/>
    </source>
</evidence>
<feature type="region of interest" description="Disordered" evidence="1">
    <location>
        <begin position="41"/>
        <end position="61"/>
    </location>
</feature>
<name>A0ABP8X682_9ACTN</name>
<proteinExistence type="predicted"/>
<reference evidence="3" key="1">
    <citation type="journal article" date="2019" name="Int. J. Syst. Evol. Microbiol.">
        <title>The Global Catalogue of Microorganisms (GCM) 10K type strain sequencing project: providing services to taxonomists for standard genome sequencing and annotation.</title>
        <authorList>
            <consortium name="The Broad Institute Genomics Platform"/>
            <consortium name="The Broad Institute Genome Sequencing Center for Infectious Disease"/>
            <person name="Wu L."/>
            <person name="Ma J."/>
        </authorList>
    </citation>
    <scope>NUCLEOTIDE SEQUENCE [LARGE SCALE GENOMIC DNA]</scope>
    <source>
        <strain evidence="3">JCM 18531</strain>
    </source>
</reference>
<sequence>MHELGEEAEDGPLDRHPVEDAGEALGVHLCQDVVGRPQLVGPWVHGRDPSEVPGAGCNARL</sequence>
<dbReference type="EMBL" id="BAABKM010000002">
    <property type="protein sequence ID" value="GAA4700527.1"/>
    <property type="molecule type" value="Genomic_DNA"/>
</dbReference>
<dbReference type="Proteomes" id="UP001499974">
    <property type="component" value="Unassembled WGS sequence"/>
</dbReference>